<dbReference type="InParanoid" id="A0A200R2U5"/>
<evidence type="ECO:0000313" key="3">
    <source>
        <dbReference type="Proteomes" id="UP000195402"/>
    </source>
</evidence>
<dbReference type="GO" id="GO:0001709">
    <property type="term" value="P:cell fate determination"/>
    <property type="evidence" value="ECO:0007669"/>
    <property type="project" value="TreeGrafter"/>
</dbReference>
<keyword evidence="1" id="KW-0732">Signal</keyword>
<evidence type="ECO:0000313" key="2">
    <source>
        <dbReference type="EMBL" id="OVA17047.1"/>
    </source>
</evidence>
<dbReference type="OrthoDB" id="603213at2759"/>
<dbReference type="InterPro" id="IPR040361">
    <property type="entry name" value="TPD1"/>
</dbReference>
<dbReference type="PANTHER" id="PTHR33184">
    <property type="entry name" value="PROTEIN TAPETUM DETERMINANT 1-LIKE-RELATED"/>
    <property type="match status" value="1"/>
</dbReference>
<dbReference type="PANTHER" id="PTHR33184:SF72">
    <property type="entry name" value="BETA-1,3-N-ACETYLGLUCOSAMINYLTRANSFERASE FAMILY PROTEIN"/>
    <property type="match status" value="1"/>
</dbReference>
<protein>
    <submittedName>
        <fullName evidence="2">Uncharacterized protein</fullName>
    </submittedName>
</protein>
<dbReference type="FunCoup" id="A0A200R2U5">
    <property type="interactions" value="74"/>
</dbReference>
<dbReference type="STRING" id="56857.A0A200R2U5"/>
<comment type="caution">
    <text evidence="2">The sequence shown here is derived from an EMBL/GenBank/DDBJ whole genome shotgun (WGS) entry which is preliminary data.</text>
</comment>
<gene>
    <name evidence="2" type="ORF">BVC80_9041g56</name>
</gene>
<reference evidence="2 3" key="1">
    <citation type="journal article" date="2017" name="Mol. Plant">
        <title>The Genome of Medicinal Plant Macleaya cordata Provides New Insights into Benzylisoquinoline Alkaloids Metabolism.</title>
        <authorList>
            <person name="Liu X."/>
            <person name="Liu Y."/>
            <person name="Huang P."/>
            <person name="Ma Y."/>
            <person name="Qing Z."/>
            <person name="Tang Q."/>
            <person name="Cao H."/>
            <person name="Cheng P."/>
            <person name="Zheng Y."/>
            <person name="Yuan Z."/>
            <person name="Zhou Y."/>
            <person name="Liu J."/>
            <person name="Tang Z."/>
            <person name="Zhuo Y."/>
            <person name="Zhang Y."/>
            <person name="Yu L."/>
            <person name="Huang J."/>
            <person name="Yang P."/>
            <person name="Peng Q."/>
            <person name="Zhang J."/>
            <person name="Jiang W."/>
            <person name="Zhang Z."/>
            <person name="Lin K."/>
            <person name="Ro D.K."/>
            <person name="Chen X."/>
            <person name="Xiong X."/>
            <person name="Shang Y."/>
            <person name="Huang S."/>
            <person name="Zeng J."/>
        </authorList>
    </citation>
    <scope>NUCLEOTIDE SEQUENCE [LARGE SCALE GENOMIC DNA]</scope>
    <source>
        <strain evidence="3">cv. BLH2017</strain>
        <tissue evidence="2">Root</tissue>
    </source>
</reference>
<name>A0A200R2U5_MACCD</name>
<keyword evidence="3" id="KW-1185">Reference proteome</keyword>
<sequence>MIEGKPEYEVTMVNSCNCTQLNVKVNCKGFNTVEEVDPTIFSKEEGTGLCLLKNGQPIYRDETIKFKYAWDASVDFTPAIFTQACS</sequence>
<organism evidence="2 3">
    <name type="scientific">Macleaya cordata</name>
    <name type="common">Five-seeded plume-poppy</name>
    <name type="synonym">Bocconia cordata</name>
    <dbReference type="NCBI Taxonomy" id="56857"/>
    <lineage>
        <taxon>Eukaryota</taxon>
        <taxon>Viridiplantae</taxon>
        <taxon>Streptophyta</taxon>
        <taxon>Embryophyta</taxon>
        <taxon>Tracheophyta</taxon>
        <taxon>Spermatophyta</taxon>
        <taxon>Magnoliopsida</taxon>
        <taxon>Ranunculales</taxon>
        <taxon>Papaveraceae</taxon>
        <taxon>Papaveroideae</taxon>
        <taxon>Macleaya</taxon>
    </lineage>
</organism>
<evidence type="ECO:0000256" key="1">
    <source>
        <dbReference type="ARBA" id="ARBA00022729"/>
    </source>
</evidence>
<dbReference type="Proteomes" id="UP000195402">
    <property type="component" value="Unassembled WGS sequence"/>
</dbReference>
<dbReference type="Pfam" id="PF24068">
    <property type="entry name" value="TPD1_C"/>
    <property type="match status" value="1"/>
</dbReference>
<dbReference type="AlphaFoldDB" id="A0A200R2U5"/>
<accession>A0A200R2U5</accession>
<dbReference type="EMBL" id="MVGT01000455">
    <property type="protein sequence ID" value="OVA17047.1"/>
    <property type="molecule type" value="Genomic_DNA"/>
</dbReference>
<dbReference type="OMA" id="FRIFDMN"/>
<proteinExistence type="predicted"/>